<evidence type="ECO:0000256" key="2">
    <source>
        <dbReference type="SAM" id="Phobius"/>
    </source>
</evidence>
<keyword evidence="2" id="KW-1133">Transmembrane helix</keyword>
<dbReference type="EMBL" id="CP101497">
    <property type="protein sequence ID" value="UTT63715.1"/>
    <property type="molecule type" value="Genomic_DNA"/>
</dbReference>
<evidence type="ECO:0000313" key="3">
    <source>
        <dbReference type="EMBL" id="UTT63715.1"/>
    </source>
</evidence>
<feature type="region of interest" description="Disordered" evidence="1">
    <location>
        <begin position="1"/>
        <end position="58"/>
    </location>
</feature>
<evidence type="ECO:0000256" key="1">
    <source>
        <dbReference type="SAM" id="MobiDB-lite"/>
    </source>
</evidence>
<name>A0ABY5FZG5_9MICO</name>
<gene>
    <name evidence="3" type="ORF">NNL39_06370</name>
</gene>
<dbReference type="Proteomes" id="UP001060039">
    <property type="component" value="Chromosome"/>
</dbReference>
<reference evidence="3" key="1">
    <citation type="submission" date="2022-07" db="EMBL/GenBank/DDBJ databases">
        <title>Taxonomic analysis of Microcella humidisoli nov. sp., isolated from riverside soil.</title>
        <authorList>
            <person name="Molina K.M."/>
            <person name="Kim S.B."/>
        </authorList>
    </citation>
    <scope>NUCLEOTIDE SEQUENCE</scope>
    <source>
        <strain evidence="3">MMS21-STM10</strain>
    </source>
</reference>
<dbReference type="RefSeq" id="WP_255160847.1">
    <property type="nucleotide sequence ID" value="NZ_CP101497.1"/>
</dbReference>
<sequence>MARASSGGIDPRYPAGFQRGGPGAAPVVDEGVARGAAPAPSRAAAPRAERAEPARLSGESMPLDALDAAPDERHFELIVAGNPWLRAVWLVGTLAVLAGFALTVYAEFAFSVPPASGIYDPSVYVVPRIAEAVAQPLVIAGVIALVAATALRIVAWRPSRIREVISER</sequence>
<accession>A0ABY5FZG5</accession>
<keyword evidence="4" id="KW-1185">Reference proteome</keyword>
<keyword evidence="2" id="KW-0812">Transmembrane</keyword>
<keyword evidence="2" id="KW-0472">Membrane</keyword>
<protein>
    <submittedName>
        <fullName evidence="3">Uncharacterized protein</fullName>
    </submittedName>
</protein>
<feature type="transmembrane region" description="Helical" evidence="2">
    <location>
        <begin position="132"/>
        <end position="155"/>
    </location>
</feature>
<proteinExistence type="predicted"/>
<organism evidence="3 4">
    <name type="scientific">Microcella humidisoli</name>
    <dbReference type="NCBI Taxonomy" id="2963406"/>
    <lineage>
        <taxon>Bacteria</taxon>
        <taxon>Bacillati</taxon>
        <taxon>Actinomycetota</taxon>
        <taxon>Actinomycetes</taxon>
        <taxon>Micrococcales</taxon>
        <taxon>Microbacteriaceae</taxon>
        <taxon>Microcella</taxon>
    </lineage>
</organism>
<feature type="compositionally biased region" description="Low complexity" evidence="1">
    <location>
        <begin position="33"/>
        <end position="46"/>
    </location>
</feature>
<evidence type="ECO:0000313" key="4">
    <source>
        <dbReference type="Proteomes" id="UP001060039"/>
    </source>
</evidence>
<feature type="transmembrane region" description="Helical" evidence="2">
    <location>
        <begin position="87"/>
        <end position="112"/>
    </location>
</feature>